<feature type="chain" id="PRO_5028844636" evidence="2">
    <location>
        <begin position="19"/>
        <end position="305"/>
    </location>
</feature>
<name>A0A7E4UTJ8_PANRE</name>
<proteinExistence type="predicted"/>
<feature type="signal peptide" evidence="2">
    <location>
        <begin position="1"/>
        <end position="18"/>
    </location>
</feature>
<dbReference type="Proteomes" id="UP000492821">
    <property type="component" value="Unassembled WGS sequence"/>
</dbReference>
<feature type="region of interest" description="Disordered" evidence="1">
    <location>
        <begin position="150"/>
        <end position="221"/>
    </location>
</feature>
<feature type="compositionally biased region" description="Low complexity" evidence="1">
    <location>
        <begin position="100"/>
        <end position="109"/>
    </location>
</feature>
<feature type="compositionally biased region" description="Low complexity" evidence="1">
    <location>
        <begin position="200"/>
        <end position="214"/>
    </location>
</feature>
<feature type="compositionally biased region" description="Low complexity" evidence="1">
    <location>
        <begin position="158"/>
        <end position="182"/>
    </location>
</feature>
<protein>
    <submittedName>
        <fullName evidence="4">Protein lethal(3)malignant blood neoplasm 1</fullName>
    </submittedName>
</protein>
<organism evidence="3 4">
    <name type="scientific">Panagrellus redivivus</name>
    <name type="common">Microworm</name>
    <dbReference type="NCBI Taxonomy" id="6233"/>
    <lineage>
        <taxon>Eukaryota</taxon>
        <taxon>Metazoa</taxon>
        <taxon>Ecdysozoa</taxon>
        <taxon>Nematoda</taxon>
        <taxon>Chromadorea</taxon>
        <taxon>Rhabditida</taxon>
        <taxon>Tylenchina</taxon>
        <taxon>Panagrolaimomorpha</taxon>
        <taxon>Panagrolaimoidea</taxon>
        <taxon>Panagrolaimidae</taxon>
        <taxon>Panagrellus</taxon>
    </lineage>
</organism>
<dbReference type="AlphaFoldDB" id="A0A7E4UTJ8"/>
<keyword evidence="2" id="KW-0732">Signal</keyword>
<evidence type="ECO:0000256" key="2">
    <source>
        <dbReference type="SAM" id="SignalP"/>
    </source>
</evidence>
<feature type="compositionally biased region" description="Low complexity" evidence="1">
    <location>
        <begin position="58"/>
        <end position="68"/>
    </location>
</feature>
<keyword evidence="3" id="KW-1185">Reference proteome</keyword>
<evidence type="ECO:0000313" key="4">
    <source>
        <dbReference type="WBParaSite" id="Pan_g12655.t1"/>
    </source>
</evidence>
<dbReference type="WBParaSite" id="Pan_g12655.t1">
    <property type="protein sequence ID" value="Pan_g12655.t1"/>
    <property type="gene ID" value="Pan_g12655"/>
</dbReference>
<reference evidence="3" key="1">
    <citation type="journal article" date="2013" name="Genetics">
        <title>The draft genome and transcriptome of Panagrellus redivivus are shaped by the harsh demands of a free-living lifestyle.</title>
        <authorList>
            <person name="Srinivasan J."/>
            <person name="Dillman A.R."/>
            <person name="Macchietto M.G."/>
            <person name="Heikkinen L."/>
            <person name="Lakso M."/>
            <person name="Fracchia K.M."/>
            <person name="Antoshechkin I."/>
            <person name="Mortazavi A."/>
            <person name="Wong G."/>
            <person name="Sternberg P.W."/>
        </authorList>
    </citation>
    <scope>NUCLEOTIDE SEQUENCE [LARGE SCALE GENOMIC DNA]</scope>
    <source>
        <strain evidence="3">MT8872</strain>
    </source>
</reference>
<reference evidence="4" key="2">
    <citation type="submission" date="2020-10" db="UniProtKB">
        <authorList>
            <consortium name="WormBaseParasite"/>
        </authorList>
    </citation>
    <scope>IDENTIFICATION</scope>
</reference>
<feature type="region of interest" description="Disordered" evidence="1">
    <location>
        <begin position="122"/>
        <end position="141"/>
    </location>
</feature>
<evidence type="ECO:0000313" key="3">
    <source>
        <dbReference type="Proteomes" id="UP000492821"/>
    </source>
</evidence>
<feature type="region of interest" description="Disordered" evidence="1">
    <location>
        <begin position="41"/>
        <end position="111"/>
    </location>
</feature>
<accession>A0A7E4UTJ8</accession>
<evidence type="ECO:0000256" key="1">
    <source>
        <dbReference type="SAM" id="MobiDB-lite"/>
    </source>
</evidence>
<sequence>MKLQLLVIAGVCLGAALAKEVSFSGNIKCCVVESKRPIDDLPIGEGAKYEGDKGGQKGQQQQQQTQQQYGDIKETQVRRKRGQQQQWGDEYGTAKGGNGQQTQQQQQQQWKEVRTFADYDNVKGGQKKGQQTQQHQEQIPQVQVVVGNDRGVKGGQKKGQQTQQQQTQQQQEQQKGTHQQQQSGDWGEEYGNSGSNGKGQQTQQQQQQQVRQQQNRNKRNINEYCTAPLTWIVDLYDRFPLGIDEHLTTTTGTGGNFKVDYSGTRVFGVDPKVKITAHCDGYSHEETLEVVHGEHNINIIARPGL</sequence>